<feature type="region of interest" description="Disordered" evidence="6">
    <location>
        <begin position="209"/>
        <end position="247"/>
    </location>
</feature>
<feature type="region of interest" description="Disordered" evidence="6">
    <location>
        <begin position="370"/>
        <end position="391"/>
    </location>
</feature>
<evidence type="ECO:0000313" key="9">
    <source>
        <dbReference type="Proteomes" id="UP001642360"/>
    </source>
</evidence>
<dbReference type="InterPro" id="IPR011598">
    <property type="entry name" value="bHLH_dom"/>
</dbReference>
<dbReference type="PROSITE" id="PS50888">
    <property type="entry name" value="BHLH"/>
    <property type="match status" value="1"/>
</dbReference>
<accession>A0ABC8UNW0</accession>
<dbReference type="SUPFAM" id="SSF47459">
    <property type="entry name" value="HLH, helix-loop-helix DNA-binding domain"/>
    <property type="match status" value="1"/>
</dbReference>
<dbReference type="Pfam" id="PF00010">
    <property type="entry name" value="HLH"/>
    <property type="match status" value="1"/>
</dbReference>
<dbReference type="Gene3D" id="4.10.280.10">
    <property type="entry name" value="Helix-loop-helix DNA-binding domain"/>
    <property type="match status" value="1"/>
</dbReference>
<dbReference type="PANTHER" id="PTHR31945">
    <property type="entry name" value="TRANSCRIPTION FACTOR SCREAM2-RELATED"/>
    <property type="match status" value="1"/>
</dbReference>
<evidence type="ECO:0000256" key="6">
    <source>
        <dbReference type="SAM" id="MobiDB-lite"/>
    </source>
</evidence>
<dbReference type="GO" id="GO:0005634">
    <property type="term" value="C:nucleus"/>
    <property type="evidence" value="ECO:0007669"/>
    <property type="project" value="UniProtKB-SubCell"/>
</dbReference>
<keyword evidence="2" id="KW-0805">Transcription regulation</keyword>
<feature type="compositionally biased region" description="Polar residues" evidence="6">
    <location>
        <begin position="280"/>
        <end position="291"/>
    </location>
</feature>
<keyword evidence="5" id="KW-0175">Coiled coil</keyword>
<evidence type="ECO:0000256" key="5">
    <source>
        <dbReference type="SAM" id="Coils"/>
    </source>
</evidence>
<feature type="compositionally biased region" description="Polar residues" evidence="6">
    <location>
        <begin position="371"/>
        <end position="391"/>
    </location>
</feature>
<dbReference type="Proteomes" id="UP001642360">
    <property type="component" value="Unassembled WGS sequence"/>
</dbReference>
<protein>
    <recommendedName>
        <fullName evidence="7">BHLH domain-containing protein</fullName>
    </recommendedName>
</protein>
<feature type="region of interest" description="Disordered" evidence="6">
    <location>
        <begin position="274"/>
        <end position="294"/>
    </location>
</feature>
<dbReference type="InterPro" id="IPR051358">
    <property type="entry name" value="TF_AMS/ICE1/BHLH6-like"/>
</dbReference>
<dbReference type="AlphaFoldDB" id="A0ABC8UNW0"/>
<dbReference type="InterPro" id="IPR054502">
    <property type="entry name" value="bHLH-TF_ACT-like_plant"/>
</dbReference>
<dbReference type="InterPro" id="IPR025610">
    <property type="entry name" value="MYC/MYB_N"/>
</dbReference>
<dbReference type="Pfam" id="PF14215">
    <property type="entry name" value="bHLH-MYC_N"/>
    <property type="match status" value="1"/>
</dbReference>
<reference evidence="8 9" key="1">
    <citation type="submission" date="2024-02" db="EMBL/GenBank/DDBJ databases">
        <authorList>
            <person name="Vignale AGUSTIN F."/>
            <person name="Sosa J E."/>
            <person name="Modenutti C."/>
        </authorList>
    </citation>
    <scope>NUCLEOTIDE SEQUENCE [LARGE SCALE GENOMIC DNA]</scope>
</reference>
<dbReference type="GO" id="GO:0080090">
    <property type="term" value="P:regulation of primary metabolic process"/>
    <property type="evidence" value="ECO:0007669"/>
    <property type="project" value="UniProtKB-ARBA"/>
</dbReference>
<sequence>MRALEGAVKWLRPLVETKAWDYCVVWKLGDDPSRFIKWMDCCCGGGTGDHVTVKEENCVEKHLLPLCRDDYIKHPIRTKACEELASFPSSIPLYSGIHGEVVISTQPRWLSHANTSNPNNSLDSIGTQVLIPVGGGLIELFSSKMVPKDDKITEFIATQYKISVEEEAMSAQSYANEQPHQPFLDECLNNWQASHHYMNFNPRLQLVPTVSPPSTFPSLEGSSTGSNPSKEHSSTEQPIGKNSETRKPNCVVNFATKQEINFVSGFANHPIRTENLKAGQKTQRQPYQSKNLETERNRRNRIKDGLFALRALVPKISKMDKASILGDAIEHIQELQKNVDKLEGELREMTEDDCNKKNAEVVVTKLIEAPESTQIPPATKNNQSSSSFGENKQLEVSSTVEVSQIGARYFLLKLISKHKRGGFAVLMEALNSLELQVIDANVTTCNGMASNILVVEANRAEVQPNHLKASLIKLSS</sequence>
<comment type="subcellular location">
    <subcellularLocation>
        <location evidence="1">Nucleus</location>
    </subcellularLocation>
</comment>
<proteinExistence type="predicted"/>
<dbReference type="Pfam" id="PF22754">
    <property type="entry name" value="bHLH-TF_ACT-like_plant"/>
    <property type="match status" value="1"/>
</dbReference>
<dbReference type="PANTHER" id="PTHR31945:SF63">
    <property type="entry name" value="TRANSCRIPTION FACTOR BHLH90"/>
    <property type="match status" value="1"/>
</dbReference>
<keyword evidence="3" id="KW-0804">Transcription</keyword>
<name>A0ABC8UNW0_9AQUA</name>
<evidence type="ECO:0000256" key="1">
    <source>
        <dbReference type="ARBA" id="ARBA00004123"/>
    </source>
</evidence>
<dbReference type="EMBL" id="CAUOFW020008425">
    <property type="protein sequence ID" value="CAK9182747.1"/>
    <property type="molecule type" value="Genomic_DNA"/>
</dbReference>
<gene>
    <name evidence="8" type="ORF">ILEXP_LOCUS52966</name>
</gene>
<keyword evidence="4" id="KW-0539">Nucleus</keyword>
<dbReference type="InterPro" id="IPR036638">
    <property type="entry name" value="HLH_DNA-bd_sf"/>
</dbReference>
<keyword evidence="9" id="KW-1185">Reference proteome</keyword>
<evidence type="ECO:0000259" key="7">
    <source>
        <dbReference type="PROSITE" id="PS50888"/>
    </source>
</evidence>
<feature type="domain" description="BHLH" evidence="7">
    <location>
        <begin position="286"/>
        <end position="335"/>
    </location>
</feature>
<comment type="caution">
    <text evidence="8">The sequence shown here is derived from an EMBL/GenBank/DDBJ whole genome shotgun (WGS) entry which is preliminary data.</text>
</comment>
<dbReference type="SMART" id="SM00353">
    <property type="entry name" value="HLH"/>
    <property type="match status" value="1"/>
</dbReference>
<organism evidence="8 9">
    <name type="scientific">Ilex paraguariensis</name>
    <name type="common">yerba mate</name>
    <dbReference type="NCBI Taxonomy" id="185542"/>
    <lineage>
        <taxon>Eukaryota</taxon>
        <taxon>Viridiplantae</taxon>
        <taxon>Streptophyta</taxon>
        <taxon>Embryophyta</taxon>
        <taxon>Tracheophyta</taxon>
        <taxon>Spermatophyta</taxon>
        <taxon>Magnoliopsida</taxon>
        <taxon>eudicotyledons</taxon>
        <taxon>Gunneridae</taxon>
        <taxon>Pentapetalae</taxon>
        <taxon>asterids</taxon>
        <taxon>campanulids</taxon>
        <taxon>Aquifoliales</taxon>
        <taxon>Aquifoliaceae</taxon>
        <taxon>Ilex</taxon>
    </lineage>
</organism>
<evidence type="ECO:0000256" key="2">
    <source>
        <dbReference type="ARBA" id="ARBA00023015"/>
    </source>
</evidence>
<evidence type="ECO:0000256" key="4">
    <source>
        <dbReference type="ARBA" id="ARBA00023242"/>
    </source>
</evidence>
<feature type="coiled-coil region" evidence="5">
    <location>
        <begin position="325"/>
        <end position="352"/>
    </location>
</feature>
<evidence type="ECO:0000256" key="3">
    <source>
        <dbReference type="ARBA" id="ARBA00023163"/>
    </source>
</evidence>
<evidence type="ECO:0000313" key="8">
    <source>
        <dbReference type="EMBL" id="CAK9182747.1"/>
    </source>
</evidence>